<keyword evidence="2" id="KW-0472">Membrane</keyword>
<name>A0A345L1V9_9CAUD</name>
<accession>A0A345L1V9</accession>
<sequence length="76" mass="8658">MDWQVKVFLICIAISVVCKIGTILLSSTETEEPEVVVPMNRQQRRHPNGKVPAQRFQRVSAKGRQKQGNNRAIKGW</sequence>
<feature type="transmembrane region" description="Helical" evidence="2">
    <location>
        <begin position="7"/>
        <end position="25"/>
    </location>
</feature>
<keyword evidence="4" id="KW-1185">Reference proteome</keyword>
<evidence type="ECO:0000256" key="1">
    <source>
        <dbReference type="SAM" id="MobiDB-lite"/>
    </source>
</evidence>
<feature type="region of interest" description="Disordered" evidence="1">
    <location>
        <begin position="35"/>
        <end position="76"/>
    </location>
</feature>
<reference evidence="3 4" key="1">
    <citation type="submission" date="2018-06" db="EMBL/GenBank/DDBJ databases">
        <authorList>
            <person name="Luttrell C.E."/>
            <person name="Myers K.N."/>
            <person name="Simpson A.N."/>
            <person name="Sulollari A."/>
            <person name="Suri N."/>
            <person name="Nayek S."/>
            <person name="Bhuiyan S."/>
            <person name="Smith B.R."/>
            <person name="Hughes L.E."/>
            <person name="Garlena R.A."/>
            <person name="Russell D.A."/>
            <person name="Pope W.H."/>
            <person name="Jacobs-Sera D."/>
            <person name="Hatfull G.F."/>
        </authorList>
    </citation>
    <scope>NUCLEOTIDE SEQUENCE [LARGE SCALE GENOMIC DNA]</scope>
</reference>
<dbReference type="EMBL" id="MH536814">
    <property type="protein sequence ID" value="AXH49261.1"/>
    <property type="molecule type" value="Genomic_DNA"/>
</dbReference>
<dbReference type="Proteomes" id="UP000258408">
    <property type="component" value="Segment"/>
</dbReference>
<organism evidence="3 4">
    <name type="scientific">Streptomyces phage Blueeyedbeauty</name>
    <dbReference type="NCBI Taxonomy" id="2250336"/>
    <lineage>
        <taxon>Viruses</taxon>
        <taxon>Duplodnaviria</taxon>
        <taxon>Heunggongvirae</taxon>
        <taxon>Uroviricota</taxon>
        <taxon>Caudoviricetes</taxon>
        <taxon>Stanwilliamsviridae</taxon>
        <taxon>Loccivirinae</taxon>
        <taxon>Annadreamyvirus</taxon>
        <taxon>Annadreamyvirus blueeyedbeauty</taxon>
    </lineage>
</organism>
<keyword evidence="2" id="KW-0812">Transmembrane</keyword>
<protein>
    <submittedName>
        <fullName evidence="3">Uncharacterized protein</fullName>
    </submittedName>
</protein>
<dbReference type="GeneID" id="55599932"/>
<evidence type="ECO:0000313" key="4">
    <source>
        <dbReference type="Proteomes" id="UP000258408"/>
    </source>
</evidence>
<gene>
    <name evidence="3" type="primary">142</name>
    <name evidence="3" type="ORF">SEA_BLUEEYEDBEAUTY_142</name>
</gene>
<dbReference type="KEGG" id="vg:55599932"/>
<evidence type="ECO:0000313" key="3">
    <source>
        <dbReference type="EMBL" id="AXH49261.1"/>
    </source>
</evidence>
<dbReference type="RefSeq" id="YP_009839313.1">
    <property type="nucleotide sequence ID" value="NC_048720.1"/>
</dbReference>
<keyword evidence="2" id="KW-1133">Transmembrane helix</keyword>
<evidence type="ECO:0000256" key="2">
    <source>
        <dbReference type="SAM" id="Phobius"/>
    </source>
</evidence>
<proteinExistence type="predicted"/>